<dbReference type="InterPro" id="IPR038765">
    <property type="entry name" value="Papain-like_cys_pep_sf"/>
</dbReference>
<evidence type="ECO:0000313" key="1">
    <source>
        <dbReference type="EMBL" id="MBB6003849.1"/>
    </source>
</evidence>
<dbReference type="Gene3D" id="3.90.1720.10">
    <property type="entry name" value="endopeptidase domain like (from Nostoc punctiforme)"/>
    <property type="match status" value="1"/>
</dbReference>
<dbReference type="Proteomes" id="UP000524404">
    <property type="component" value="Unassembled WGS sequence"/>
</dbReference>
<organism evidence="1 2">
    <name type="scientific">Arcicella rosea</name>
    <dbReference type="NCBI Taxonomy" id="502909"/>
    <lineage>
        <taxon>Bacteria</taxon>
        <taxon>Pseudomonadati</taxon>
        <taxon>Bacteroidota</taxon>
        <taxon>Cytophagia</taxon>
        <taxon>Cytophagales</taxon>
        <taxon>Flectobacillaceae</taxon>
        <taxon>Arcicella</taxon>
    </lineage>
</organism>
<dbReference type="AlphaFoldDB" id="A0A841ER45"/>
<comment type="caution">
    <text evidence="1">The sequence shown here is derived from an EMBL/GenBank/DDBJ whole genome shotgun (WGS) entry which is preliminary data.</text>
</comment>
<gene>
    <name evidence="1" type="ORF">HNP25_002508</name>
</gene>
<sequence length="160" mass="18638">MHILFEHYKNIDNYFKQRMMLLGVKGEWVHCEIVFDELDNLRASSWGSIGTDFQPWQNIKKPNLFEIYMLPSDNWREVYQFMKNHEGSPYDKLGVIGMVYGIALQHKNSKFCSEICYEAIKNHVSISIPLVRPSSVSPMQLRRCIINSGVKRVPSLALNK</sequence>
<proteinExistence type="predicted"/>
<protein>
    <submittedName>
        <fullName evidence="1">Uncharacterized protein</fullName>
    </submittedName>
</protein>
<accession>A0A841ER45</accession>
<dbReference type="EMBL" id="JACHKT010000017">
    <property type="protein sequence ID" value="MBB6003849.1"/>
    <property type="molecule type" value="Genomic_DNA"/>
</dbReference>
<reference evidence="1 2" key="1">
    <citation type="submission" date="2020-08" db="EMBL/GenBank/DDBJ databases">
        <title>Functional genomics of gut bacteria from endangered species of beetles.</title>
        <authorList>
            <person name="Carlos-Shanley C."/>
        </authorList>
    </citation>
    <scope>NUCLEOTIDE SEQUENCE [LARGE SCALE GENOMIC DNA]</scope>
    <source>
        <strain evidence="1 2">S00070</strain>
    </source>
</reference>
<name>A0A841ER45_9BACT</name>
<evidence type="ECO:0000313" key="2">
    <source>
        <dbReference type="Proteomes" id="UP000524404"/>
    </source>
</evidence>
<dbReference type="SUPFAM" id="SSF54001">
    <property type="entry name" value="Cysteine proteinases"/>
    <property type="match status" value="1"/>
</dbReference>
<dbReference type="RefSeq" id="WP_184134511.1">
    <property type="nucleotide sequence ID" value="NZ_JACHKT010000017.1"/>
</dbReference>
<keyword evidence="2" id="KW-1185">Reference proteome</keyword>